<dbReference type="InterPro" id="IPR037401">
    <property type="entry name" value="SnoaL-like"/>
</dbReference>
<dbReference type="EMBL" id="JEMA01001178">
    <property type="protein sequence ID" value="KYF61536.1"/>
    <property type="molecule type" value="Genomic_DNA"/>
</dbReference>
<dbReference type="SUPFAM" id="SSF54427">
    <property type="entry name" value="NTF2-like"/>
    <property type="match status" value="1"/>
</dbReference>
<evidence type="ECO:0000313" key="3">
    <source>
        <dbReference type="Proteomes" id="UP000075260"/>
    </source>
</evidence>
<feature type="domain" description="SnoaL-like" evidence="1">
    <location>
        <begin position="60"/>
        <end position="158"/>
    </location>
</feature>
<dbReference type="AlphaFoldDB" id="A0A150Q1A3"/>
<reference evidence="2 3" key="1">
    <citation type="submission" date="2014-02" db="EMBL/GenBank/DDBJ databases">
        <title>The small core and large imbalanced accessory genome model reveals a collaborative survival strategy of Sorangium cellulosum strains in nature.</title>
        <authorList>
            <person name="Han K."/>
            <person name="Peng R."/>
            <person name="Blom J."/>
            <person name="Li Y.-Z."/>
        </authorList>
    </citation>
    <scope>NUCLEOTIDE SEQUENCE [LARGE SCALE GENOMIC DNA]</scope>
    <source>
        <strain evidence="2 3">So0008-312</strain>
    </source>
</reference>
<organism evidence="2 3">
    <name type="scientific">Sorangium cellulosum</name>
    <name type="common">Polyangium cellulosum</name>
    <dbReference type="NCBI Taxonomy" id="56"/>
    <lineage>
        <taxon>Bacteria</taxon>
        <taxon>Pseudomonadati</taxon>
        <taxon>Myxococcota</taxon>
        <taxon>Polyangia</taxon>
        <taxon>Polyangiales</taxon>
        <taxon>Polyangiaceae</taxon>
        <taxon>Sorangium</taxon>
    </lineage>
</organism>
<evidence type="ECO:0000313" key="2">
    <source>
        <dbReference type="EMBL" id="KYF61536.1"/>
    </source>
</evidence>
<proteinExistence type="predicted"/>
<dbReference type="Pfam" id="PF13577">
    <property type="entry name" value="SnoaL_4"/>
    <property type="match status" value="1"/>
</dbReference>
<dbReference type="Proteomes" id="UP000075260">
    <property type="component" value="Unassembled WGS sequence"/>
</dbReference>
<dbReference type="InterPro" id="IPR032710">
    <property type="entry name" value="NTF2-like_dom_sf"/>
</dbReference>
<accession>A0A150Q1A3</accession>
<name>A0A150Q1A3_SORCE</name>
<dbReference type="Gene3D" id="3.10.450.50">
    <property type="match status" value="1"/>
</dbReference>
<gene>
    <name evidence="2" type="ORF">BE15_42040</name>
</gene>
<evidence type="ECO:0000259" key="1">
    <source>
        <dbReference type="Pfam" id="PF13577"/>
    </source>
</evidence>
<dbReference type="RefSeq" id="WP_061613034.1">
    <property type="nucleotide sequence ID" value="NZ_JEMA01001178.1"/>
</dbReference>
<sequence>MKRWLPLGLIAVGVVLAVVALLFSPSEEDRIRERLTQLEDAVRIDDGERNPLVRHGRVRKEFAEIFTKEASARIVEINDRLSGRDDLTAAATQAAIVYQTADVRFGGTDVQVDPAGMTAEVTATATVTGARHGQPVRRDELPVALRMEKVEGDWKIVSATVHPRRAPGDDGL</sequence>
<comment type="caution">
    <text evidence="2">The sequence shown here is derived from an EMBL/GenBank/DDBJ whole genome shotgun (WGS) entry which is preliminary data.</text>
</comment>
<protein>
    <recommendedName>
        <fullName evidence="1">SnoaL-like domain-containing protein</fullName>
    </recommendedName>
</protein>
<dbReference type="OrthoDB" id="5514064at2"/>